<sequence length="110" mass="12760">MKQMVQRINNIGVKNGDIIGTFIGNSVSYLLFTIAAISVGAVVLPLNPSYKMSKYFLNNEIQKYFSQVNIQWILAEQRCAYLFDKQQYVTDVVVLFIYNVLNVNKFYFRN</sequence>
<evidence type="ECO:0000256" key="1">
    <source>
        <dbReference type="SAM" id="Phobius"/>
    </source>
</evidence>
<name>A0A0N5AHV4_9BILA</name>
<proteinExistence type="predicted"/>
<dbReference type="WBParaSite" id="SMUV_0000397101-mRNA-1">
    <property type="protein sequence ID" value="SMUV_0000397101-mRNA-1"/>
    <property type="gene ID" value="SMUV_0000397101"/>
</dbReference>
<dbReference type="SUPFAM" id="SSF56801">
    <property type="entry name" value="Acetyl-CoA synthetase-like"/>
    <property type="match status" value="1"/>
</dbReference>
<dbReference type="AlphaFoldDB" id="A0A0N5AHV4"/>
<keyword evidence="1" id="KW-1133">Transmembrane helix</keyword>
<feature type="transmembrane region" description="Helical" evidence="1">
    <location>
        <begin position="27"/>
        <end position="46"/>
    </location>
</feature>
<evidence type="ECO:0000313" key="2">
    <source>
        <dbReference type="Proteomes" id="UP000046393"/>
    </source>
</evidence>
<reference evidence="3" key="1">
    <citation type="submission" date="2017-02" db="UniProtKB">
        <authorList>
            <consortium name="WormBaseParasite"/>
        </authorList>
    </citation>
    <scope>IDENTIFICATION</scope>
</reference>
<keyword evidence="2" id="KW-1185">Reference proteome</keyword>
<keyword evidence="1" id="KW-0472">Membrane</keyword>
<dbReference type="InterPro" id="IPR042099">
    <property type="entry name" value="ANL_N_sf"/>
</dbReference>
<evidence type="ECO:0000313" key="3">
    <source>
        <dbReference type="WBParaSite" id="SMUV_0000397101-mRNA-1"/>
    </source>
</evidence>
<organism evidence="2 3">
    <name type="scientific">Syphacia muris</name>
    <dbReference type="NCBI Taxonomy" id="451379"/>
    <lineage>
        <taxon>Eukaryota</taxon>
        <taxon>Metazoa</taxon>
        <taxon>Ecdysozoa</taxon>
        <taxon>Nematoda</taxon>
        <taxon>Chromadorea</taxon>
        <taxon>Rhabditida</taxon>
        <taxon>Spirurina</taxon>
        <taxon>Oxyuridomorpha</taxon>
        <taxon>Oxyuroidea</taxon>
        <taxon>Oxyuridae</taxon>
        <taxon>Syphacia</taxon>
    </lineage>
</organism>
<dbReference type="Proteomes" id="UP000046393">
    <property type="component" value="Unplaced"/>
</dbReference>
<keyword evidence="1" id="KW-0812">Transmembrane</keyword>
<accession>A0A0N5AHV4</accession>
<protein>
    <submittedName>
        <fullName evidence="3">AMP-binding domain-containing protein</fullName>
    </submittedName>
</protein>
<dbReference type="Gene3D" id="3.40.50.12780">
    <property type="entry name" value="N-terminal domain of ligase-like"/>
    <property type="match status" value="1"/>
</dbReference>